<name>A0A0V1B6U8_TRISP</name>
<dbReference type="Proteomes" id="UP000054776">
    <property type="component" value="Unassembled WGS sequence"/>
</dbReference>
<protein>
    <submittedName>
        <fullName evidence="1">Uncharacterized protein</fullName>
    </submittedName>
</protein>
<dbReference type="InParanoid" id="A0A0V1B6U8"/>
<dbReference type="AlphaFoldDB" id="A0A0V1B6U8"/>
<sequence>MNDNDHWQFIVIIVGKFPMRNHKLGTLTKDPPHPEQRQRQCFDLCERNSILDYDVENSKKLTGSAKII</sequence>
<dbReference type="EMBL" id="JYDH01000093">
    <property type="protein sequence ID" value="KRY32731.1"/>
    <property type="molecule type" value="Genomic_DNA"/>
</dbReference>
<proteinExistence type="predicted"/>
<reference evidence="1 2" key="1">
    <citation type="submission" date="2015-01" db="EMBL/GenBank/DDBJ databases">
        <title>Evolution of Trichinella species and genotypes.</title>
        <authorList>
            <person name="Korhonen P.K."/>
            <person name="Edoardo P."/>
            <person name="Giuseppe L.R."/>
            <person name="Gasser R.B."/>
        </authorList>
    </citation>
    <scope>NUCLEOTIDE SEQUENCE [LARGE SCALE GENOMIC DNA]</scope>
    <source>
        <strain evidence="1">ISS3</strain>
    </source>
</reference>
<evidence type="ECO:0000313" key="1">
    <source>
        <dbReference type="EMBL" id="KRY32731.1"/>
    </source>
</evidence>
<accession>A0A0V1B6U8</accession>
<keyword evidence="2" id="KW-1185">Reference proteome</keyword>
<comment type="caution">
    <text evidence="1">The sequence shown here is derived from an EMBL/GenBank/DDBJ whole genome shotgun (WGS) entry which is preliminary data.</text>
</comment>
<organism evidence="1 2">
    <name type="scientific">Trichinella spiralis</name>
    <name type="common">Trichina worm</name>
    <dbReference type="NCBI Taxonomy" id="6334"/>
    <lineage>
        <taxon>Eukaryota</taxon>
        <taxon>Metazoa</taxon>
        <taxon>Ecdysozoa</taxon>
        <taxon>Nematoda</taxon>
        <taxon>Enoplea</taxon>
        <taxon>Dorylaimia</taxon>
        <taxon>Trichinellida</taxon>
        <taxon>Trichinellidae</taxon>
        <taxon>Trichinella</taxon>
    </lineage>
</organism>
<evidence type="ECO:0000313" key="2">
    <source>
        <dbReference type="Proteomes" id="UP000054776"/>
    </source>
</evidence>
<gene>
    <name evidence="1" type="ORF">T01_2326</name>
</gene>